<protein>
    <recommendedName>
        <fullName evidence="7">SbsA Ig-like domain-containing protein</fullName>
    </recommendedName>
</protein>
<keyword evidence="6" id="KW-1185">Reference proteome</keyword>
<evidence type="ECO:0000259" key="4">
    <source>
        <dbReference type="Pfam" id="PF26342"/>
    </source>
</evidence>
<dbReference type="Pfam" id="PF13205">
    <property type="entry name" value="Big_5"/>
    <property type="match status" value="1"/>
</dbReference>
<dbReference type="InterPro" id="IPR058683">
    <property type="entry name" value="TP_1001-like_C"/>
</dbReference>
<accession>A0A5C1QNF9</accession>
<dbReference type="EMBL" id="CP036150">
    <property type="protein sequence ID" value="QEN09493.1"/>
    <property type="molecule type" value="Genomic_DNA"/>
</dbReference>
<dbReference type="InterPro" id="IPR032812">
    <property type="entry name" value="SbsA_Ig"/>
</dbReference>
<gene>
    <name evidence="5" type="ORF">EXM22_16445</name>
</gene>
<keyword evidence="1" id="KW-0732">Signal</keyword>
<evidence type="ECO:0008006" key="7">
    <source>
        <dbReference type="Google" id="ProtNLM"/>
    </source>
</evidence>
<dbReference type="OrthoDB" id="369743at2"/>
<evidence type="ECO:0000256" key="2">
    <source>
        <dbReference type="SAM" id="MobiDB-lite"/>
    </source>
</evidence>
<dbReference type="Pfam" id="PF26342">
    <property type="entry name" value="TP_1001_2nd"/>
    <property type="match status" value="1"/>
</dbReference>
<feature type="region of interest" description="Disordered" evidence="2">
    <location>
        <begin position="332"/>
        <end position="363"/>
    </location>
</feature>
<reference evidence="5 6" key="1">
    <citation type="submission" date="2019-02" db="EMBL/GenBank/DDBJ databases">
        <title>Complete Genome Sequence and Methylome Analysis of free living Spirochaetas.</title>
        <authorList>
            <person name="Fomenkov A."/>
            <person name="Dubinina G."/>
            <person name="Leshcheva N."/>
            <person name="Mikheeva N."/>
            <person name="Grabovich M."/>
            <person name="Vincze T."/>
            <person name="Roberts R.J."/>
        </authorList>
    </citation>
    <scope>NUCLEOTIDE SEQUENCE [LARGE SCALE GENOMIC DNA]</scope>
    <source>
        <strain evidence="5 6">K2</strain>
    </source>
</reference>
<feature type="domain" description="SbsA Ig-like" evidence="3">
    <location>
        <begin position="69"/>
        <end position="130"/>
    </location>
</feature>
<name>A0A5C1QNF9_9SPIO</name>
<dbReference type="Proteomes" id="UP000324209">
    <property type="component" value="Chromosome"/>
</dbReference>
<feature type="domain" description="TP-1001-like C-terminal" evidence="4">
    <location>
        <begin position="146"/>
        <end position="342"/>
    </location>
</feature>
<evidence type="ECO:0000313" key="6">
    <source>
        <dbReference type="Proteomes" id="UP000324209"/>
    </source>
</evidence>
<proteinExistence type="predicted"/>
<evidence type="ECO:0000313" key="5">
    <source>
        <dbReference type="EMBL" id="QEN09493.1"/>
    </source>
</evidence>
<dbReference type="AlphaFoldDB" id="A0A5C1QNF9"/>
<dbReference type="KEGG" id="ock:EXM22_16445"/>
<dbReference type="RefSeq" id="WP_149487567.1">
    <property type="nucleotide sequence ID" value="NZ_CP036150.1"/>
</dbReference>
<evidence type="ECO:0000256" key="1">
    <source>
        <dbReference type="ARBA" id="ARBA00022729"/>
    </source>
</evidence>
<evidence type="ECO:0000259" key="3">
    <source>
        <dbReference type="Pfam" id="PF13205"/>
    </source>
</evidence>
<sequence>MNQGIIPARYGFMKHRKMEKRKTCRTYGLLTLLFSIGCSACSLQCKEEFLLEPDLSPPRLLEIYPTDSPQVSILFDEPVKAQNETITLDSGDPALLTVKDEKTLTLVPQKSLIPGRQYKASISVEDLGGNSCRFVLLFWGWNPRVPDLLINEFNPEGSDSNPDCIELYARSEGNTAGMCLYYGTRRFYEYRYVFPDLELNEGDYVIIHCRREFLTQEISENMDMTASGGKLSSDEAWDLWFPEDSGLSGANGILTLYNAPDGVLLDGVVYSDRDPDPENDYLGWTSRTFDAAADLYESGAWEFSNESISPKEAIPSHYTTATRSLCRNSTSFDSNSNADWHTVPTSSKSFGGVNTDEEFVPSS</sequence>
<organism evidence="5 6">
    <name type="scientific">Oceanispirochaeta crateris</name>
    <dbReference type="NCBI Taxonomy" id="2518645"/>
    <lineage>
        <taxon>Bacteria</taxon>
        <taxon>Pseudomonadati</taxon>
        <taxon>Spirochaetota</taxon>
        <taxon>Spirochaetia</taxon>
        <taxon>Spirochaetales</taxon>
        <taxon>Spirochaetaceae</taxon>
        <taxon>Oceanispirochaeta</taxon>
    </lineage>
</organism>
<feature type="compositionally biased region" description="Polar residues" evidence="2">
    <location>
        <begin position="332"/>
        <end position="349"/>
    </location>
</feature>